<dbReference type="Pfam" id="PF00899">
    <property type="entry name" value="ThiF"/>
    <property type="match status" value="1"/>
</dbReference>
<gene>
    <name evidence="3" type="ORF">EBB79_14490</name>
</gene>
<dbReference type="OrthoDB" id="9804286at2"/>
<dbReference type="InterPro" id="IPR045886">
    <property type="entry name" value="ThiF/MoeB/HesA"/>
</dbReference>
<dbReference type="EMBL" id="CP033219">
    <property type="protein sequence ID" value="AZV78958.1"/>
    <property type="molecule type" value="Genomic_DNA"/>
</dbReference>
<evidence type="ECO:0000259" key="2">
    <source>
        <dbReference type="Pfam" id="PF00899"/>
    </source>
</evidence>
<evidence type="ECO:0000256" key="1">
    <source>
        <dbReference type="ARBA" id="ARBA00009919"/>
    </source>
</evidence>
<dbReference type="InterPro" id="IPR035985">
    <property type="entry name" value="Ubiquitin-activating_enz"/>
</dbReference>
<dbReference type="Proteomes" id="UP000283063">
    <property type="component" value="Chromosome"/>
</dbReference>
<dbReference type="InterPro" id="IPR000594">
    <property type="entry name" value="ThiF_NAD_FAD-bd"/>
</dbReference>
<accession>A0A3T0N4L3</accession>
<comment type="similarity">
    <text evidence="1">Belongs to the HesA/MoeB/ThiF family.</text>
</comment>
<sequence length="338" mass="35228">MDQGNQMSRYARQITLPEVGPKGQTALSATHALVIGAGGLGSPVLPYLAGAGLGRITVVDPDVISQTNLHRQVLYREAHIGQGKAQIAASVLHALNPECQVTPVMAALTPANATDLVQSADIVLDCADSFAVSYILSDTCLELGKPLVAASALGFEGYVGGFCAGAPSLRALFPELPERATSCETAGVMGPVVGTIGAMQAQLALNILLDLSPSPLGQLVTFNLHDLRLGGFRFDGASEPDAPLTFIAPQAITANDFVVDLRGTDEAPTPVTSTARRLSVVDLMATRPTPAAHQRAVLTCRSGLRAWRAARALQSYWSGDITLIAMGDPAQTLKGSPL</sequence>
<name>A0A3T0N4L3_9RHOB</name>
<dbReference type="Gene3D" id="3.40.50.720">
    <property type="entry name" value="NAD(P)-binding Rossmann-like Domain"/>
    <property type="match status" value="1"/>
</dbReference>
<dbReference type="PANTHER" id="PTHR10953">
    <property type="entry name" value="UBIQUITIN-ACTIVATING ENZYME E1"/>
    <property type="match status" value="1"/>
</dbReference>
<dbReference type="GO" id="GO:0004792">
    <property type="term" value="F:thiosulfate-cyanide sulfurtransferase activity"/>
    <property type="evidence" value="ECO:0007669"/>
    <property type="project" value="TreeGrafter"/>
</dbReference>
<protein>
    <submittedName>
        <fullName evidence="3">HesA/MoeB/ThiF family protein</fullName>
    </submittedName>
</protein>
<evidence type="ECO:0000313" key="3">
    <source>
        <dbReference type="EMBL" id="AZV78958.1"/>
    </source>
</evidence>
<dbReference type="SUPFAM" id="SSF69572">
    <property type="entry name" value="Activating enzymes of the ubiquitin-like proteins"/>
    <property type="match status" value="1"/>
</dbReference>
<evidence type="ECO:0000313" key="4">
    <source>
        <dbReference type="Proteomes" id="UP000283063"/>
    </source>
</evidence>
<dbReference type="AlphaFoldDB" id="A0A3T0N4L3"/>
<dbReference type="GO" id="GO:0005829">
    <property type="term" value="C:cytosol"/>
    <property type="evidence" value="ECO:0007669"/>
    <property type="project" value="TreeGrafter"/>
</dbReference>
<proteinExistence type="inferred from homology"/>
<dbReference type="CDD" id="cd00757">
    <property type="entry name" value="ThiF_MoeB_HesA_family"/>
    <property type="match status" value="1"/>
</dbReference>
<dbReference type="KEGG" id="sedi:EBB79_14490"/>
<dbReference type="FunFam" id="3.40.50.720:FF:000080">
    <property type="entry name" value="Thiazole biosynthesis adenylyltransferase ThiF"/>
    <property type="match status" value="1"/>
</dbReference>
<feature type="domain" description="THIF-type NAD/FAD binding fold" evidence="2">
    <location>
        <begin position="10"/>
        <end position="228"/>
    </location>
</feature>
<dbReference type="GO" id="GO:0008146">
    <property type="term" value="F:sulfotransferase activity"/>
    <property type="evidence" value="ECO:0007669"/>
    <property type="project" value="TreeGrafter"/>
</dbReference>
<dbReference type="GO" id="GO:0008641">
    <property type="term" value="F:ubiquitin-like modifier activating enzyme activity"/>
    <property type="evidence" value="ECO:0007669"/>
    <property type="project" value="InterPro"/>
</dbReference>
<dbReference type="GO" id="GO:0016779">
    <property type="term" value="F:nucleotidyltransferase activity"/>
    <property type="evidence" value="ECO:0007669"/>
    <property type="project" value="TreeGrafter"/>
</dbReference>
<keyword evidence="4" id="KW-1185">Reference proteome</keyword>
<dbReference type="PANTHER" id="PTHR10953:SF102">
    <property type="entry name" value="ADENYLYLTRANSFERASE AND SULFURTRANSFERASE MOCS3"/>
    <property type="match status" value="1"/>
</dbReference>
<organism evidence="3 4">
    <name type="scientific">Parasedimentitalea marina</name>
    <dbReference type="NCBI Taxonomy" id="2483033"/>
    <lineage>
        <taxon>Bacteria</taxon>
        <taxon>Pseudomonadati</taxon>
        <taxon>Pseudomonadota</taxon>
        <taxon>Alphaproteobacteria</taxon>
        <taxon>Rhodobacterales</taxon>
        <taxon>Paracoccaceae</taxon>
        <taxon>Parasedimentitalea</taxon>
    </lineage>
</organism>
<reference evidence="3 4" key="1">
    <citation type="submission" date="2018-10" db="EMBL/GenBank/DDBJ databases">
        <title>Parasedimentitalea marina sp. nov., a psychrophilic bacterium isolated from deep seawater of the New Britain Trench.</title>
        <authorList>
            <person name="Cao J."/>
        </authorList>
    </citation>
    <scope>NUCLEOTIDE SEQUENCE [LARGE SCALE GENOMIC DNA]</scope>
    <source>
        <strain evidence="3 4">W43</strain>
    </source>
</reference>